<accession>A0AAJ0GHQ6</accession>
<name>A0AAJ0GHQ6_9PEZI</name>
<reference evidence="1" key="1">
    <citation type="submission" date="2023-04" db="EMBL/GenBank/DDBJ databases">
        <title>Black Yeasts Isolated from many extreme environments.</title>
        <authorList>
            <person name="Coleine C."/>
            <person name="Stajich J.E."/>
            <person name="Selbmann L."/>
        </authorList>
    </citation>
    <scope>NUCLEOTIDE SEQUENCE</scope>
    <source>
        <strain evidence="1">CCFEE 5312</strain>
    </source>
</reference>
<organism evidence="1 2">
    <name type="scientific">Extremus antarcticus</name>
    <dbReference type="NCBI Taxonomy" id="702011"/>
    <lineage>
        <taxon>Eukaryota</taxon>
        <taxon>Fungi</taxon>
        <taxon>Dikarya</taxon>
        <taxon>Ascomycota</taxon>
        <taxon>Pezizomycotina</taxon>
        <taxon>Dothideomycetes</taxon>
        <taxon>Dothideomycetidae</taxon>
        <taxon>Mycosphaerellales</taxon>
        <taxon>Extremaceae</taxon>
        <taxon>Extremus</taxon>
    </lineage>
</organism>
<dbReference type="EMBL" id="JAWDJX010000002">
    <property type="protein sequence ID" value="KAK3057806.1"/>
    <property type="molecule type" value="Genomic_DNA"/>
</dbReference>
<sequence>MAEPAMDTIDLTTHNETEAAVTSIARKDEALTVHDKAFAVPHILKSIIYFLGPEGIQQARKVCKHWKITCRDSKQVRVASVAHPVTTGVWANGPFVLGRYGCCKPHYGSGKLIQHPQMSERSSMASDPECRTFVIYRTFIKPNLRKRLEACCAEFVTSPPCSTVGITADLLTRGTFDRDMEHCPVYNPSGVKIDDVLRVMDIWLQQRPAFVRTEIKVQLLADCW</sequence>
<evidence type="ECO:0000313" key="1">
    <source>
        <dbReference type="EMBL" id="KAK3057806.1"/>
    </source>
</evidence>
<dbReference type="Proteomes" id="UP001271007">
    <property type="component" value="Unassembled WGS sequence"/>
</dbReference>
<proteinExistence type="predicted"/>
<dbReference type="AlphaFoldDB" id="A0AAJ0GHQ6"/>
<keyword evidence="2" id="KW-1185">Reference proteome</keyword>
<gene>
    <name evidence="1" type="ORF">LTR09_000881</name>
</gene>
<evidence type="ECO:0000313" key="2">
    <source>
        <dbReference type="Proteomes" id="UP001271007"/>
    </source>
</evidence>
<evidence type="ECO:0008006" key="3">
    <source>
        <dbReference type="Google" id="ProtNLM"/>
    </source>
</evidence>
<protein>
    <recommendedName>
        <fullName evidence="3">F-box domain-containing protein</fullName>
    </recommendedName>
</protein>
<comment type="caution">
    <text evidence="1">The sequence shown here is derived from an EMBL/GenBank/DDBJ whole genome shotgun (WGS) entry which is preliminary data.</text>
</comment>